<dbReference type="InterPro" id="IPR024567">
    <property type="entry name" value="RNase_HII/HIII_dom"/>
</dbReference>
<evidence type="ECO:0000256" key="4">
    <source>
        <dbReference type="ARBA" id="ARBA00004496"/>
    </source>
</evidence>
<evidence type="ECO:0000256" key="7">
    <source>
        <dbReference type="ARBA" id="ARBA00019179"/>
    </source>
</evidence>
<organism evidence="15">
    <name type="scientific">hydrothermal vent metagenome</name>
    <dbReference type="NCBI Taxonomy" id="652676"/>
    <lineage>
        <taxon>unclassified sequences</taxon>
        <taxon>metagenomes</taxon>
        <taxon>ecological metagenomes</taxon>
    </lineage>
</organism>
<comment type="cofactor">
    <cofactor evidence="2">
        <name>Mn(2+)</name>
        <dbReference type="ChEBI" id="CHEBI:29035"/>
    </cofactor>
</comment>
<dbReference type="NCBIfam" id="NF000596">
    <property type="entry name" value="PRK00015.1-4"/>
    <property type="match status" value="1"/>
</dbReference>
<gene>
    <name evidence="15" type="ORF">MNBD_GAMMA04-1456</name>
</gene>
<evidence type="ECO:0000256" key="1">
    <source>
        <dbReference type="ARBA" id="ARBA00000077"/>
    </source>
</evidence>
<dbReference type="GO" id="GO:0004523">
    <property type="term" value="F:RNA-DNA hybrid ribonuclease activity"/>
    <property type="evidence" value="ECO:0007669"/>
    <property type="project" value="UniProtKB-EC"/>
</dbReference>
<dbReference type="Pfam" id="PF01351">
    <property type="entry name" value="RNase_HII"/>
    <property type="match status" value="1"/>
</dbReference>
<reference evidence="15" key="1">
    <citation type="submission" date="2018-06" db="EMBL/GenBank/DDBJ databases">
        <authorList>
            <person name="Zhirakovskaya E."/>
        </authorList>
    </citation>
    <scope>NUCLEOTIDE SEQUENCE</scope>
</reference>
<dbReference type="CDD" id="cd07182">
    <property type="entry name" value="RNase_HII_bacteria_HII_like"/>
    <property type="match status" value="1"/>
</dbReference>
<evidence type="ECO:0000259" key="14">
    <source>
        <dbReference type="PROSITE" id="PS51975"/>
    </source>
</evidence>
<dbReference type="AlphaFoldDB" id="A0A3B0WAP8"/>
<dbReference type="InterPro" id="IPR012337">
    <property type="entry name" value="RNaseH-like_sf"/>
</dbReference>
<dbReference type="EMBL" id="UOFB01000350">
    <property type="protein sequence ID" value="VAW49403.1"/>
    <property type="molecule type" value="Genomic_DNA"/>
</dbReference>
<evidence type="ECO:0000256" key="11">
    <source>
        <dbReference type="ARBA" id="ARBA00022759"/>
    </source>
</evidence>
<feature type="domain" description="RNase H type-2" evidence="14">
    <location>
        <begin position="19"/>
        <end position="206"/>
    </location>
</feature>
<dbReference type="GO" id="GO:0043137">
    <property type="term" value="P:DNA replication, removal of RNA primer"/>
    <property type="evidence" value="ECO:0007669"/>
    <property type="project" value="TreeGrafter"/>
</dbReference>
<evidence type="ECO:0000256" key="9">
    <source>
        <dbReference type="ARBA" id="ARBA00022722"/>
    </source>
</evidence>
<proteinExistence type="inferred from homology"/>
<evidence type="ECO:0000256" key="5">
    <source>
        <dbReference type="ARBA" id="ARBA00007383"/>
    </source>
</evidence>
<dbReference type="PROSITE" id="PS51975">
    <property type="entry name" value="RNASE_H_2"/>
    <property type="match status" value="1"/>
</dbReference>
<evidence type="ECO:0000256" key="8">
    <source>
        <dbReference type="ARBA" id="ARBA00022490"/>
    </source>
</evidence>
<keyword evidence="12 15" id="KW-0378">Hydrolase</keyword>
<comment type="catalytic activity">
    <reaction evidence="1">
        <text>Endonucleolytic cleavage to 5'-phosphomonoester.</text>
        <dbReference type="EC" id="3.1.26.4"/>
    </reaction>
</comment>
<keyword evidence="13" id="KW-0464">Manganese</keyword>
<dbReference type="InterPro" id="IPR001352">
    <property type="entry name" value="RNase_HII/HIII"/>
</dbReference>
<dbReference type="Gene3D" id="3.30.420.10">
    <property type="entry name" value="Ribonuclease H-like superfamily/Ribonuclease H"/>
    <property type="match status" value="1"/>
</dbReference>
<dbReference type="PANTHER" id="PTHR10954">
    <property type="entry name" value="RIBONUCLEASE H2 SUBUNIT A"/>
    <property type="match status" value="1"/>
</dbReference>
<keyword evidence="10" id="KW-0479">Metal-binding</keyword>
<dbReference type="InterPro" id="IPR036397">
    <property type="entry name" value="RNaseH_sf"/>
</dbReference>
<protein>
    <recommendedName>
        <fullName evidence="7">Ribonuclease HII</fullName>
        <ecNumber evidence="6">3.1.26.4</ecNumber>
    </recommendedName>
</protein>
<comment type="subcellular location">
    <subcellularLocation>
        <location evidence="4">Cytoplasm</location>
    </subcellularLocation>
</comment>
<dbReference type="SUPFAM" id="SSF53098">
    <property type="entry name" value="Ribonuclease H-like"/>
    <property type="match status" value="1"/>
</dbReference>
<dbReference type="HAMAP" id="MF_00052_B">
    <property type="entry name" value="RNase_HII_B"/>
    <property type="match status" value="1"/>
</dbReference>
<dbReference type="EC" id="3.1.26.4" evidence="6"/>
<dbReference type="GO" id="GO:0005737">
    <property type="term" value="C:cytoplasm"/>
    <property type="evidence" value="ECO:0007669"/>
    <property type="project" value="UniProtKB-SubCell"/>
</dbReference>
<evidence type="ECO:0000313" key="15">
    <source>
        <dbReference type="EMBL" id="VAW49403.1"/>
    </source>
</evidence>
<dbReference type="FunFam" id="3.30.420.10:FF:000006">
    <property type="entry name" value="Ribonuclease HII"/>
    <property type="match status" value="1"/>
</dbReference>
<dbReference type="GO" id="GO:0003723">
    <property type="term" value="F:RNA binding"/>
    <property type="evidence" value="ECO:0007669"/>
    <property type="project" value="InterPro"/>
</dbReference>
<keyword evidence="11" id="KW-0255">Endonuclease</keyword>
<evidence type="ECO:0000256" key="2">
    <source>
        <dbReference type="ARBA" id="ARBA00001936"/>
    </source>
</evidence>
<accession>A0A3B0WAP8</accession>
<dbReference type="GO" id="GO:0046872">
    <property type="term" value="F:metal ion binding"/>
    <property type="evidence" value="ECO:0007669"/>
    <property type="project" value="UniProtKB-KW"/>
</dbReference>
<evidence type="ECO:0000256" key="13">
    <source>
        <dbReference type="ARBA" id="ARBA00023211"/>
    </source>
</evidence>
<evidence type="ECO:0000256" key="12">
    <source>
        <dbReference type="ARBA" id="ARBA00022801"/>
    </source>
</evidence>
<comment type="similarity">
    <text evidence="5">Belongs to the RNase HII family.</text>
</comment>
<dbReference type="NCBIfam" id="NF000595">
    <property type="entry name" value="PRK00015.1-3"/>
    <property type="match status" value="1"/>
</dbReference>
<keyword evidence="8" id="KW-0963">Cytoplasm</keyword>
<dbReference type="GO" id="GO:0032299">
    <property type="term" value="C:ribonuclease H2 complex"/>
    <property type="evidence" value="ECO:0007669"/>
    <property type="project" value="TreeGrafter"/>
</dbReference>
<sequence length="206" mass="22726">MQSDLFLGNSTAEFFSLTGETVGVDEVGRGPLIGDVVAAAVILPVGCKLPLKDSKKLSESKRNALSEAIKEQAIAYAIAVATPAEIDELNILQATMLAMQRAVLELVEKQHKISLVYVDGNRCPQIPLPCQSVVKGDDKVMEISAASILAKVYRDQQMFELHKQYPEYGFDQHKGYPTVKHLLAIQQHGLIEGYRTSFKPVRKMLD</sequence>
<keyword evidence="9" id="KW-0540">Nuclease</keyword>
<dbReference type="InterPro" id="IPR022898">
    <property type="entry name" value="RNase_HII"/>
</dbReference>
<dbReference type="GO" id="GO:0006298">
    <property type="term" value="P:mismatch repair"/>
    <property type="evidence" value="ECO:0007669"/>
    <property type="project" value="TreeGrafter"/>
</dbReference>
<dbReference type="PANTHER" id="PTHR10954:SF18">
    <property type="entry name" value="RIBONUCLEASE HII"/>
    <property type="match status" value="1"/>
</dbReference>
<evidence type="ECO:0000256" key="10">
    <source>
        <dbReference type="ARBA" id="ARBA00022723"/>
    </source>
</evidence>
<evidence type="ECO:0000256" key="3">
    <source>
        <dbReference type="ARBA" id="ARBA00001946"/>
    </source>
</evidence>
<evidence type="ECO:0000256" key="6">
    <source>
        <dbReference type="ARBA" id="ARBA00012180"/>
    </source>
</evidence>
<name>A0A3B0WAP8_9ZZZZ</name>
<comment type="cofactor">
    <cofactor evidence="3">
        <name>Mg(2+)</name>
        <dbReference type="ChEBI" id="CHEBI:18420"/>
    </cofactor>
</comment>